<name>A0A4W3HDC2_CALMI</name>
<evidence type="ECO:0000256" key="3">
    <source>
        <dbReference type="SAM" id="SignalP"/>
    </source>
</evidence>
<dbReference type="Ensembl" id="ENSCMIT00000015231.1">
    <property type="protein sequence ID" value="ENSCMIP00000014918.1"/>
    <property type="gene ID" value="ENSCMIG00000007316.1"/>
</dbReference>
<evidence type="ECO:0000313" key="7">
    <source>
        <dbReference type="Proteomes" id="UP000314986"/>
    </source>
</evidence>
<protein>
    <submittedName>
        <fullName evidence="6">Uncharacterized protein</fullName>
    </submittedName>
</protein>
<proteinExistence type="predicted"/>
<evidence type="ECO:0000256" key="2">
    <source>
        <dbReference type="SAM" id="Phobius"/>
    </source>
</evidence>
<keyword evidence="7" id="KW-1185">Reference proteome</keyword>
<feature type="compositionally biased region" description="Low complexity" evidence="1">
    <location>
        <begin position="334"/>
        <end position="343"/>
    </location>
</feature>
<organism evidence="6 7">
    <name type="scientific">Callorhinchus milii</name>
    <name type="common">Ghost shark</name>
    <dbReference type="NCBI Taxonomy" id="7868"/>
    <lineage>
        <taxon>Eukaryota</taxon>
        <taxon>Metazoa</taxon>
        <taxon>Chordata</taxon>
        <taxon>Craniata</taxon>
        <taxon>Vertebrata</taxon>
        <taxon>Chondrichthyes</taxon>
        <taxon>Holocephali</taxon>
        <taxon>Chimaeriformes</taxon>
        <taxon>Callorhinchidae</taxon>
        <taxon>Callorhinchus</taxon>
    </lineage>
</organism>
<feature type="region of interest" description="Disordered" evidence="1">
    <location>
        <begin position="415"/>
        <end position="463"/>
    </location>
</feature>
<dbReference type="OMA" id="DLTQETW"/>
<feature type="compositionally biased region" description="Polar residues" evidence="1">
    <location>
        <begin position="432"/>
        <end position="458"/>
    </location>
</feature>
<dbReference type="Pfam" id="PF09294">
    <property type="entry name" value="Interfer-bind"/>
    <property type="match status" value="1"/>
</dbReference>
<dbReference type="GeneTree" id="ENSGT00510000048847"/>
<feature type="chain" id="PRO_5021503993" evidence="3">
    <location>
        <begin position="20"/>
        <end position="491"/>
    </location>
</feature>
<dbReference type="InterPro" id="IPR036116">
    <property type="entry name" value="FN3_sf"/>
</dbReference>
<dbReference type="STRING" id="7868.ENSCMIP00000014918"/>
<reference evidence="7" key="3">
    <citation type="journal article" date="2014" name="Nature">
        <title>Elephant shark genome provides unique insights into gnathostome evolution.</title>
        <authorList>
            <consortium name="International Elephant Shark Genome Sequencing Consortium"/>
            <person name="Venkatesh B."/>
            <person name="Lee A.P."/>
            <person name="Ravi V."/>
            <person name="Maurya A.K."/>
            <person name="Lian M.M."/>
            <person name="Swann J.B."/>
            <person name="Ohta Y."/>
            <person name="Flajnik M.F."/>
            <person name="Sutoh Y."/>
            <person name="Kasahara M."/>
            <person name="Hoon S."/>
            <person name="Gangu V."/>
            <person name="Roy S.W."/>
            <person name="Irimia M."/>
            <person name="Korzh V."/>
            <person name="Kondrychyn I."/>
            <person name="Lim Z.W."/>
            <person name="Tay B.H."/>
            <person name="Tohari S."/>
            <person name="Kong K.W."/>
            <person name="Ho S."/>
            <person name="Lorente-Galdos B."/>
            <person name="Quilez J."/>
            <person name="Marques-Bonet T."/>
            <person name="Raney B.J."/>
            <person name="Ingham P.W."/>
            <person name="Tay A."/>
            <person name="Hillier L.W."/>
            <person name="Minx P."/>
            <person name="Boehm T."/>
            <person name="Wilson R.K."/>
            <person name="Brenner S."/>
            <person name="Warren W.C."/>
        </authorList>
    </citation>
    <scope>NUCLEOTIDE SEQUENCE [LARGE SCALE GENOMIC DNA]</scope>
</reference>
<dbReference type="GO" id="GO:0005886">
    <property type="term" value="C:plasma membrane"/>
    <property type="evidence" value="ECO:0007669"/>
    <property type="project" value="TreeGrafter"/>
</dbReference>
<reference evidence="7" key="2">
    <citation type="journal article" date="2007" name="PLoS Biol.">
        <title>Survey sequencing and comparative analysis of the elephant shark (Callorhinchus milii) genome.</title>
        <authorList>
            <person name="Venkatesh B."/>
            <person name="Kirkness E.F."/>
            <person name="Loh Y.H."/>
            <person name="Halpern A.L."/>
            <person name="Lee A.P."/>
            <person name="Johnson J."/>
            <person name="Dandona N."/>
            <person name="Viswanathan L.D."/>
            <person name="Tay A."/>
            <person name="Venter J.C."/>
            <person name="Strausberg R.L."/>
            <person name="Brenner S."/>
        </authorList>
    </citation>
    <scope>NUCLEOTIDE SEQUENCE [LARGE SCALE GENOMIC DNA]</scope>
</reference>
<evidence type="ECO:0000259" key="5">
    <source>
        <dbReference type="Pfam" id="PF09294"/>
    </source>
</evidence>
<feature type="domain" description="Interferon/interleukin receptor" evidence="5">
    <location>
        <begin position="120"/>
        <end position="222"/>
    </location>
</feature>
<reference evidence="7" key="1">
    <citation type="journal article" date="2006" name="Science">
        <title>Ancient noncoding elements conserved in the human genome.</title>
        <authorList>
            <person name="Venkatesh B."/>
            <person name="Kirkness E.F."/>
            <person name="Loh Y.H."/>
            <person name="Halpern A.L."/>
            <person name="Lee A.P."/>
            <person name="Johnson J."/>
            <person name="Dandona N."/>
            <person name="Viswanathan L.D."/>
            <person name="Tay A."/>
            <person name="Venter J.C."/>
            <person name="Strausberg R.L."/>
            <person name="Brenner S."/>
        </authorList>
    </citation>
    <scope>NUCLEOTIDE SEQUENCE [LARGE SCALE GENOMIC DNA]</scope>
</reference>
<feature type="transmembrane region" description="Helical" evidence="2">
    <location>
        <begin position="234"/>
        <end position="257"/>
    </location>
</feature>
<dbReference type="Gene3D" id="2.60.40.10">
    <property type="entry name" value="Immunoglobulins"/>
    <property type="match status" value="1"/>
</dbReference>
<evidence type="ECO:0000256" key="1">
    <source>
        <dbReference type="SAM" id="MobiDB-lite"/>
    </source>
</evidence>
<keyword evidence="2" id="KW-1133">Transmembrane helix</keyword>
<dbReference type="PANTHER" id="PTHR20859">
    <property type="entry name" value="INTERFERON/INTERLEUKIN RECEPTOR"/>
    <property type="match status" value="1"/>
</dbReference>
<dbReference type="PANTHER" id="PTHR20859:SF84">
    <property type="entry name" value="INTERFERON ALPHA_BETA RECEPTOR 2"/>
    <property type="match status" value="1"/>
</dbReference>
<dbReference type="InterPro" id="IPR015373">
    <property type="entry name" value="Interferon/interleukin_rcp_dom"/>
</dbReference>
<reference evidence="6" key="4">
    <citation type="submission" date="2025-08" db="UniProtKB">
        <authorList>
            <consortium name="Ensembl"/>
        </authorList>
    </citation>
    <scope>IDENTIFICATION</scope>
</reference>
<keyword evidence="2" id="KW-0472">Membrane</keyword>
<dbReference type="GO" id="GO:0004896">
    <property type="term" value="F:cytokine receptor activity"/>
    <property type="evidence" value="ECO:0007669"/>
    <property type="project" value="TreeGrafter"/>
</dbReference>
<accession>A0A4W3HDC2</accession>
<dbReference type="InterPro" id="IPR050650">
    <property type="entry name" value="Type-II_Cytokine-TF_Rcpt"/>
</dbReference>
<evidence type="ECO:0000313" key="6">
    <source>
        <dbReference type="Ensembl" id="ENSCMIP00000014918.1"/>
    </source>
</evidence>
<dbReference type="SUPFAM" id="SSF49265">
    <property type="entry name" value="Fibronectin type III"/>
    <property type="match status" value="2"/>
</dbReference>
<sequence length="491" mass="53722">NPRLFVGTLLCAINWLLRADSSLSAPEDLHFVSVNTENILHWRPPSDSPTPALYDVQYTRYGVGIWIEVPHCTHISNWSCDLTLETWEFNDTFITRVRRVVENVTSEWQVADYFTPIESTSLSCPTFEVKADLKQIVVSINPLVLQRGSLFRAMTDIFGSALVNKIRLRKNGSDQHVWEFKALGSWRSMELKPGEVYCVSVQTSISTRPNHSNFSSEKCQHIPQLPQGLEIGNVAIGAASAVVFTIVVLCVFFGIFYHHRSKKPEIPSVLKSFVKSNSKCRSLMDYPMLMDEVVLQVFFDTNSKLLCSPPEQGDAWRDVNIAQASSVDSGIDLSGQSGSQTSGQSGGRMSRQFAGQTSAQSAGQASGQCEAWSSGQLSIVCDEEPNHYMQQRPEPVSLQGPAAGENAVILRSGGILHQNTPDSGLSPDVSGYQKQSSNPASSTQHGGMSLASPPQQDTALGFSTPGHLDTVDCFSNGLLTLDDLVMTEATL</sequence>
<evidence type="ECO:0000259" key="4">
    <source>
        <dbReference type="Pfam" id="PF01108"/>
    </source>
</evidence>
<feature type="region of interest" description="Disordered" evidence="1">
    <location>
        <begin position="329"/>
        <end position="361"/>
    </location>
</feature>
<dbReference type="InterPro" id="IPR013783">
    <property type="entry name" value="Ig-like_fold"/>
</dbReference>
<dbReference type="InterPro" id="IPR003961">
    <property type="entry name" value="FN3_dom"/>
</dbReference>
<dbReference type="Pfam" id="PF01108">
    <property type="entry name" value="Tissue_fac"/>
    <property type="match status" value="1"/>
</dbReference>
<feature type="domain" description="Fibronectin type-III" evidence="4">
    <location>
        <begin position="7"/>
        <end position="108"/>
    </location>
</feature>
<keyword evidence="2" id="KW-0812">Transmembrane</keyword>
<feature type="signal peptide" evidence="3">
    <location>
        <begin position="1"/>
        <end position="19"/>
    </location>
</feature>
<gene>
    <name evidence="6" type="primary">LOC103180352</name>
</gene>
<dbReference type="Proteomes" id="UP000314986">
    <property type="component" value="Unassembled WGS sequence"/>
</dbReference>
<dbReference type="AlphaFoldDB" id="A0A4W3HDC2"/>
<reference evidence="6" key="5">
    <citation type="submission" date="2025-09" db="UniProtKB">
        <authorList>
            <consortium name="Ensembl"/>
        </authorList>
    </citation>
    <scope>IDENTIFICATION</scope>
</reference>
<keyword evidence="3" id="KW-0732">Signal</keyword>
<dbReference type="InParanoid" id="A0A4W3HDC2"/>